<accession>A0ABM9P0L5</accession>
<dbReference type="Proteomes" id="UP001497416">
    <property type="component" value="Unassembled WGS sequence"/>
</dbReference>
<dbReference type="Gene3D" id="2.60.40.1180">
    <property type="entry name" value="Golgi alpha-mannosidase II"/>
    <property type="match status" value="1"/>
</dbReference>
<dbReference type="Pfam" id="PF16738">
    <property type="entry name" value="CBM26"/>
    <property type="match status" value="3"/>
</dbReference>
<evidence type="ECO:0000256" key="2">
    <source>
        <dbReference type="ARBA" id="ARBA00022801"/>
    </source>
</evidence>
<evidence type="ECO:0000256" key="4">
    <source>
        <dbReference type="SAM" id="SignalP"/>
    </source>
</evidence>
<dbReference type="PANTHER" id="PTHR43447">
    <property type="entry name" value="ALPHA-AMYLASE"/>
    <property type="match status" value="1"/>
</dbReference>
<dbReference type="SMART" id="SM00810">
    <property type="entry name" value="Alpha-amyl_C2"/>
    <property type="match status" value="1"/>
</dbReference>
<keyword evidence="3 7" id="KW-0326">Glycosidase</keyword>
<comment type="caution">
    <text evidence="7">The sequence shown here is derived from an EMBL/GenBank/DDBJ whole genome shotgun (WGS) entry which is preliminary data.</text>
</comment>
<protein>
    <submittedName>
        <fullName evidence="7">Alpha-amylase</fullName>
        <ecNumber evidence="7">3.2.1.1</ecNumber>
    </submittedName>
</protein>
<keyword evidence="2 7" id="KW-0378">Hydrolase</keyword>
<gene>
    <name evidence="7" type="ORF">T190607A01A_20641</name>
</gene>
<feature type="chain" id="PRO_5045630811" evidence="4">
    <location>
        <begin position="23"/>
        <end position="866"/>
    </location>
</feature>
<keyword evidence="8" id="KW-1185">Reference proteome</keyword>
<evidence type="ECO:0000259" key="6">
    <source>
        <dbReference type="SMART" id="SM00810"/>
    </source>
</evidence>
<dbReference type="Gene3D" id="2.60.40.10">
    <property type="entry name" value="Immunoglobulins"/>
    <property type="match status" value="3"/>
</dbReference>
<dbReference type="InterPro" id="IPR012850">
    <property type="entry name" value="A-amylase_bs_C"/>
</dbReference>
<dbReference type="InterPro" id="IPR026444">
    <property type="entry name" value="Secre_tail"/>
</dbReference>
<dbReference type="InterPro" id="IPR013783">
    <property type="entry name" value="Ig-like_fold"/>
</dbReference>
<dbReference type="CDD" id="cd11314">
    <property type="entry name" value="AmyAc_arch_bac_plant_AmyA"/>
    <property type="match status" value="1"/>
</dbReference>
<evidence type="ECO:0000256" key="3">
    <source>
        <dbReference type="ARBA" id="ARBA00023295"/>
    </source>
</evidence>
<dbReference type="Gene3D" id="3.20.20.80">
    <property type="entry name" value="Glycosidases"/>
    <property type="match status" value="1"/>
</dbReference>
<keyword evidence="1 4" id="KW-0732">Signal</keyword>
<dbReference type="RefSeq" id="WP_348712199.1">
    <property type="nucleotide sequence ID" value="NZ_CAXIXY010000004.1"/>
</dbReference>
<evidence type="ECO:0000313" key="8">
    <source>
        <dbReference type="Proteomes" id="UP001497416"/>
    </source>
</evidence>
<name>A0ABM9P0L5_9FLAO</name>
<dbReference type="NCBIfam" id="TIGR04183">
    <property type="entry name" value="Por_Secre_tail"/>
    <property type="match status" value="1"/>
</dbReference>
<reference evidence="7 8" key="1">
    <citation type="submission" date="2024-05" db="EMBL/GenBank/DDBJ databases">
        <authorList>
            <person name="Duchaud E."/>
        </authorList>
    </citation>
    <scope>NUCLEOTIDE SEQUENCE [LARGE SCALE GENOMIC DNA]</scope>
    <source>
        <strain evidence="7">Ena-SAMPLE-TAB-13-05-2024-13:56:06:370-140302</strain>
    </source>
</reference>
<dbReference type="GO" id="GO:0004556">
    <property type="term" value="F:alpha-amylase activity"/>
    <property type="evidence" value="ECO:0007669"/>
    <property type="project" value="UniProtKB-EC"/>
</dbReference>
<evidence type="ECO:0000259" key="5">
    <source>
        <dbReference type="SMART" id="SM00642"/>
    </source>
</evidence>
<dbReference type="SUPFAM" id="SSF51445">
    <property type="entry name" value="(Trans)glycosidases"/>
    <property type="match status" value="1"/>
</dbReference>
<dbReference type="InterPro" id="IPR031965">
    <property type="entry name" value="CBM26"/>
</dbReference>
<dbReference type="InterPro" id="IPR013780">
    <property type="entry name" value="Glyco_hydro_b"/>
</dbReference>
<dbReference type="EMBL" id="CAXIXY010000004">
    <property type="protein sequence ID" value="CAL2086442.1"/>
    <property type="molecule type" value="Genomic_DNA"/>
</dbReference>
<dbReference type="EC" id="3.2.1.1" evidence="7"/>
<feature type="domain" description="Glycosyl hydrolase family 13 catalytic" evidence="5">
    <location>
        <begin position="26"/>
        <end position="365"/>
    </location>
</feature>
<feature type="domain" description="Alpha-amylase C-terminal beta-sheet" evidence="6">
    <location>
        <begin position="366"/>
        <end position="427"/>
    </location>
</feature>
<evidence type="ECO:0000256" key="1">
    <source>
        <dbReference type="ARBA" id="ARBA00022729"/>
    </source>
</evidence>
<dbReference type="InterPro" id="IPR017853">
    <property type="entry name" value="GH"/>
</dbReference>
<dbReference type="SMART" id="SM00642">
    <property type="entry name" value="Aamy"/>
    <property type="match status" value="1"/>
</dbReference>
<evidence type="ECO:0000313" key="7">
    <source>
        <dbReference type="EMBL" id="CAL2086442.1"/>
    </source>
</evidence>
<dbReference type="SUPFAM" id="SSF51011">
    <property type="entry name" value="Glycosyl hydrolase domain"/>
    <property type="match status" value="1"/>
</dbReference>
<dbReference type="Pfam" id="PF07821">
    <property type="entry name" value="Alpha-amyl_C2"/>
    <property type="match status" value="1"/>
</dbReference>
<feature type="signal peptide" evidence="4">
    <location>
        <begin position="1"/>
        <end position="22"/>
    </location>
</feature>
<proteinExistence type="predicted"/>
<dbReference type="InterPro" id="IPR006047">
    <property type="entry name" value="GH13_cat_dom"/>
</dbReference>
<dbReference type="Pfam" id="PF00128">
    <property type="entry name" value="Alpha-amylase"/>
    <property type="match status" value="1"/>
</dbReference>
<organism evidence="7 8">
    <name type="scientific">Tenacibaculum platacis</name>
    <dbReference type="NCBI Taxonomy" id="3137852"/>
    <lineage>
        <taxon>Bacteria</taxon>
        <taxon>Pseudomonadati</taxon>
        <taxon>Bacteroidota</taxon>
        <taxon>Flavobacteriia</taxon>
        <taxon>Flavobacteriales</taxon>
        <taxon>Flavobacteriaceae</taxon>
        <taxon>Tenacibaculum</taxon>
    </lineage>
</organism>
<sequence>MKQTLKNFQLVLLFIFSLNVLAQDEDVLFQAFDWNVQNQPAGQTWFDVVTQNSNEINSAGIDMIWLPPVSDSGAPQGYLPRELYNFNSAYGSEVQLRNLINTYHNLGIKIIGDIVINHRVGTNDAVTFTNPAWPTTFITADDEGRNFVNFPVEFSINGDYFPGTALKADGSNGTYGPARDLDHFNPAVRQEIKNWMNFLKNDLGFDGWRYDFVHGYDPIFNKEYNDATNPYFAVGELLESSRVQTNNWVNFTQQSSSAFDFNTKVTLQNAFRDNNLSYLRDGGGNPSGMIGINPTKSVTFLDNHDTGAAQQCCGPGYVFPGGETNLRKGYAYILTHPGNPMIFWTHYFDAGTGVRNAIKDMIAIRKDARIFAGSSINIAEARNDLYAAYIDGRNGTIAMKLGSGNWAPNGSGWVLRTSGTDYAIWTQGGTPPPPPAQVDLFTVNFKKPNSWNSNVNVYLFDASTNAIIPGTTGWPGQSMTNISGTPWYSFQVNPPAGVAAQNIRVIFNDGTNQTDDLSRSTVGWYDNGTWSNDCPSDCTGTPPPPPPPSGNLTVQFKKPNSWSSNINVYFFDASTNSTIPGTSGWPGATTTNISGTPWYKYTLNVPSGTSSNNIRIIFNDGNNQTDDLARGTDGWYDNGTWTSNCPSDCNSTSPPSSTTATINFLRTSSWGNTVNAYVYNKATNSTLSGTPGWPGQQMSNTGDWSNYTFTVPNGVSTNDIGVVFNNGNGQQTVDLTRGTDGWFRITGSSSGKSTGVWSATCPTNCVSSRGSVNATSELSILDNVSIAPNPIKNRSNLYISTSTRGILKVSISNILGQTRVIFNGEKGSGHHKIELSNSDFGAKGIYIINSTLNEVPIAKPIKVIKQ</sequence>